<accession>A0A2P5XMK4</accession>
<protein>
    <submittedName>
        <fullName evidence="2">Uncharacterized protein</fullName>
    </submittedName>
</protein>
<evidence type="ECO:0000256" key="1">
    <source>
        <dbReference type="SAM" id="MobiDB-lite"/>
    </source>
</evidence>
<feature type="region of interest" description="Disordered" evidence="1">
    <location>
        <begin position="293"/>
        <end position="317"/>
    </location>
</feature>
<name>A0A2P5XMK4_GOSBA</name>
<dbReference type="PANTHER" id="PTHR31286:SF173">
    <property type="entry name" value="DUF4283 DOMAIN-CONTAINING PROTEIN"/>
    <property type="match status" value="1"/>
</dbReference>
<evidence type="ECO:0000313" key="2">
    <source>
        <dbReference type="EMBL" id="PPS04575.1"/>
    </source>
</evidence>
<dbReference type="EMBL" id="KZ664576">
    <property type="protein sequence ID" value="PPS04575.1"/>
    <property type="molecule type" value="Genomic_DNA"/>
</dbReference>
<gene>
    <name evidence="2" type="ORF">GOBAR_AA16090</name>
</gene>
<feature type="compositionally biased region" description="Basic and acidic residues" evidence="1">
    <location>
        <begin position="122"/>
        <end position="137"/>
    </location>
</feature>
<sequence length="404" mass="45388">MEFNPAQPYPNIVMAWIRLPGLPGHMYKRKILREIGETIGKVEKLDFNTDNGVRGRFARMAVFVNLGKALISQALINGVTQRLEYEHLPMVCFQCGHYGYTKEICPKEEMGLEGIGEDIPEDQTRQRHPLEENKAENSNRELYGPWMLVERKAKKTRRTGWKHEGDGATKTARNSRFQVLKNIDDSGLPKARGEETRMDYEQGNTDPLKPGSEKDVGSFQSDHFTHPNDGRKSGIQTADPSWPSNKTEVRIDKTILAQRPLIYDKAANISSPPQSLGHHQTSIILTEHDGIKKGQASTGNKSTWHSKESATGSHERQINNTRPGLIEDATRALNKEQIDLTSKEVNSKEVNFLRSLNLLEKSRQELPPNINTSFNLASTDLQNNFSILTPEKDVGGLSKKALPS</sequence>
<proteinExistence type="predicted"/>
<feature type="compositionally biased region" description="Basic and acidic residues" evidence="1">
    <location>
        <begin position="305"/>
        <end position="317"/>
    </location>
</feature>
<dbReference type="PANTHER" id="PTHR31286">
    <property type="entry name" value="GLYCINE-RICH CELL WALL STRUCTURAL PROTEIN 1.8-LIKE"/>
    <property type="match status" value="1"/>
</dbReference>
<feature type="region of interest" description="Disordered" evidence="1">
    <location>
        <begin position="118"/>
        <end position="137"/>
    </location>
</feature>
<feature type="region of interest" description="Disordered" evidence="1">
    <location>
        <begin position="154"/>
        <end position="246"/>
    </location>
</feature>
<feature type="compositionally biased region" description="Polar residues" evidence="1">
    <location>
        <begin position="234"/>
        <end position="246"/>
    </location>
</feature>
<feature type="compositionally biased region" description="Basic and acidic residues" evidence="1">
    <location>
        <begin position="223"/>
        <end position="232"/>
    </location>
</feature>
<organism evidence="2 3">
    <name type="scientific">Gossypium barbadense</name>
    <name type="common">Sea Island cotton</name>
    <name type="synonym">Hibiscus barbadensis</name>
    <dbReference type="NCBI Taxonomy" id="3634"/>
    <lineage>
        <taxon>Eukaryota</taxon>
        <taxon>Viridiplantae</taxon>
        <taxon>Streptophyta</taxon>
        <taxon>Embryophyta</taxon>
        <taxon>Tracheophyta</taxon>
        <taxon>Spermatophyta</taxon>
        <taxon>Magnoliopsida</taxon>
        <taxon>eudicotyledons</taxon>
        <taxon>Gunneridae</taxon>
        <taxon>Pentapetalae</taxon>
        <taxon>rosids</taxon>
        <taxon>malvids</taxon>
        <taxon>Malvales</taxon>
        <taxon>Malvaceae</taxon>
        <taxon>Malvoideae</taxon>
        <taxon>Gossypium</taxon>
    </lineage>
</organism>
<evidence type="ECO:0000313" key="3">
    <source>
        <dbReference type="Proteomes" id="UP000239757"/>
    </source>
</evidence>
<dbReference type="InterPro" id="IPR040256">
    <property type="entry name" value="At4g02000-like"/>
</dbReference>
<dbReference type="AlphaFoldDB" id="A0A2P5XMK4"/>
<feature type="compositionally biased region" description="Basic and acidic residues" evidence="1">
    <location>
        <begin position="191"/>
        <end position="200"/>
    </location>
</feature>
<reference evidence="2 3" key="1">
    <citation type="submission" date="2015-01" db="EMBL/GenBank/DDBJ databases">
        <title>Genome of allotetraploid Gossypium barbadense reveals genomic plasticity and fiber elongation in cotton evolution.</title>
        <authorList>
            <person name="Chen X."/>
            <person name="Liu X."/>
            <person name="Zhao B."/>
            <person name="Zheng H."/>
            <person name="Hu Y."/>
            <person name="Lu G."/>
            <person name="Yang C."/>
            <person name="Chen J."/>
            <person name="Shan C."/>
            <person name="Zhang L."/>
            <person name="Zhou Y."/>
            <person name="Wang L."/>
            <person name="Guo W."/>
            <person name="Bai Y."/>
            <person name="Ruan J."/>
            <person name="Shangguan X."/>
            <person name="Mao Y."/>
            <person name="Jiang J."/>
            <person name="Zhu Y."/>
            <person name="Lei J."/>
            <person name="Kang H."/>
            <person name="Chen S."/>
            <person name="He X."/>
            <person name="Wang R."/>
            <person name="Wang Y."/>
            <person name="Chen J."/>
            <person name="Wang L."/>
            <person name="Yu S."/>
            <person name="Wang B."/>
            <person name="Wei J."/>
            <person name="Song S."/>
            <person name="Lu X."/>
            <person name="Gao Z."/>
            <person name="Gu W."/>
            <person name="Deng X."/>
            <person name="Ma D."/>
            <person name="Wang S."/>
            <person name="Liang W."/>
            <person name="Fang L."/>
            <person name="Cai C."/>
            <person name="Zhu X."/>
            <person name="Zhou B."/>
            <person name="Zhang Y."/>
            <person name="Chen Z."/>
            <person name="Xu S."/>
            <person name="Zhu R."/>
            <person name="Wang S."/>
            <person name="Zhang T."/>
            <person name="Zhao G."/>
        </authorList>
    </citation>
    <scope>NUCLEOTIDE SEQUENCE [LARGE SCALE GENOMIC DNA]</scope>
    <source>
        <strain evidence="3">cv. Xinhai21</strain>
        <tissue evidence="2">Leaf</tissue>
    </source>
</reference>
<dbReference type="OrthoDB" id="1461917at2759"/>
<dbReference type="Proteomes" id="UP000239757">
    <property type="component" value="Unassembled WGS sequence"/>
</dbReference>